<keyword evidence="2" id="KW-0472">Membrane</keyword>
<feature type="coiled-coil region" evidence="1">
    <location>
        <begin position="47"/>
        <end position="95"/>
    </location>
</feature>
<organism evidence="3 4">
    <name type="scientific">Citrobacter koseri</name>
    <name type="common">Citrobacter diversus</name>
    <dbReference type="NCBI Taxonomy" id="545"/>
    <lineage>
        <taxon>Bacteria</taxon>
        <taxon>Pseudomonadati</taxon>
        <taxon>Pseudomonadota</taxon>
        <taxon>Gammaproteobacteria</taxon>
        <taxon>Enterobacterales</taxon>
        <taxon>Enterobacteriaceae</taxon>
        <taxon>Citrobacter</taxon>
    </lineage>
</organism>
<dbReference type="RefSeq" id="WP_125337065.1">
    <property type="nucleotide sequence ID" value="NZ_ABTEQQ020000001.1"/>
</dbReference>
<keyword evidence="1" id="KW-0175">Coiled coil</keyword>
<gene>
    <name evidence="3" type="ORF">I5687_08615</name>
</gene>
<dbReference type="Proteomes" id="UP000807555">
    <property type="component" value="Unassembled WGS sequence"/>
</dbReference>
<accession>A0AAW4EB47</accession>
<evidence type="ECO:0000313" key="4">
    <source>
        <dbReference type="Proteomes" id="UP000807555"/>
    </source>
</evidence>
<comment type="caution">
    <text evidence="3">The sequence shown here is derived from an EMBL/GenBank/DDBJ whole genome shotgun (WGS) entry which is preliminary data.</text>
</comment>
<protein>
    <submittedName>
        <fullName evidence="3">Uncharacterized protein</fullName>
    </submittedName>
</protein>
<keyword evidence="2" id="KW-0812">Transmembrane</keyword>
<dbReference type="AlphaFoldDB" id="A0AAW4EB47"/>
<feature type="transmembrane region" description="Helical" evidence="2">
    <location>
        <begin position="9"/>
        <end position="32"/>
    </location>
</feature>
<evidence type="ECO:0000313" key="3">
    <source>
        <dbReference type="EMBL" id="MBJ9868007.1"/>
    </source>
</evidence>
<keyword evidence="2" id="KW-1133">Transmembrane helix</keyword>
<evidence type="ECO:0000256" key="1">
    <source>
        <dbReference type="SAM" id="Coils"/>
    </source>
</evidence>
<dbReference type="EMBL" id="JADVNV010000003">
    <property type="protein sequence ID" value="MBJ9868007.1"/>
    <property type="molecule type" value="Genomic_DNA"/>
</dbReference>
<proteinExistence type="predicted"/>
<reference evidence="3" key="1">
    <citation type="submission" date="2020-11" db="EMBL/GenBank/DDBJ databases">
        <title>Enhanced detection system for hospital associated transmission using whole genome sequencing surveillance.</title>
        <authorList>
            <person name="Harrison L.H."/>
            <person name="Van Tyne D."/>
            <person name="Marsh J.W."/>
            <person name="Griffith M.P."/>
            <person name="Snyder D.J."/>
            <person name="Cooper V.S."/>
            <person name="Mustapha M."/>
        </authorList>
    </citation>
    <scope>NUCLEOTIDE SEQUENCE</scope>
    <source>
        <strain evidence="3">CB00014</strain>
    </source>
</reference>
<evidence type="ECO:0000256" key="2">
    <source>
        <dbReference type="SAM" id="Phobius"/>
    </source>
</evidence>
<sequence length="265" mass="30022">MSNWRDSNFFIVTSSCVAGFLAAATITFTYVIPLYQKQDENTISELNAKINEQNKFHKKEIDSLKNTIDKQQKKFSALQLNNESLAAENNDYKNRLLTLSTLSTFQYGQPLPMGFSSILPGMRLSDVAKKYNKDMLDIDPQGNVITVKVKAGGIEDIIYSTGLDDFPDIITSILVSKYSIENSYNGERVDGDENKQSLLILLQEVLGQTEECSAGEYFWQIGDYRYVYYNAKIPYFYHIFFGGVYAPGTSSKCLKLINSLFIKDK</sequence>
<name>A0AAW4EB47_CITKO</name>